<proteinExistence type="predicted"/>
<organism evidence="1">
    <name type="scientific">Spironucleus salmonicida</name>
    <dbReference type="NCBI Taxonomy" id="348837"/>
    <lineage>
        <taxon>Eukaryota</taxon>
        <taxon>Metamonada</taxon>
        <taxon>Diplomonadida</taxon>
        <taxon>Hexamitidae</taxon>
        <taxon>Hexamitinae</taxon>
        <taxon>Spironucleus</taxon>
    </lineage>
</organism>
<gene>
    <name evidence="1" type="ORF">SS50377_13789</name>
</gene>
<accession>V6LZE9</accession>
<dbReference type="VEuPathDB" id="GiardiaDB:SS50377_23457"/>
<dbReference type="AlphaFoldDB" id="V6LZE9"/>
<dbReference type="EMBL" id="KI546083">
    <property type="protein sequence ID" value="EST46194.1"/>
    <property type="molecule type" value="Genomic_DNA"/>
</dbReference>
<protein>
    <submittedName>
        <fullName evidence="1">Uncharacterized protein</fullName>
    </submittedName>
</protein>
<name>V6LZE9_9EUKA</name>
<reference evidence="1" key="1">
    <citation type="journal article" date="2014" name="PLoS Genet.">
        <title>The Genome of Spironucleus salmonicida Highlights a Fish Pathogen Adapted to Fluctuating Environments.</title>
        <authorList>
            <person name="Xu F."/>
            <person name="Jerlstrom-Hultqvist J."/>
            <person name="Einarsson E."/>
            <person name="Astvaldsson A."/>
            <person name="Svard S.G."/>
            <person name="Andersson J.O."/>
        </authorList>
    </citation>
    <scope>NUCLEOTIDE SEQUENCE</scope>
</reference>
<evidence type="ECO:0000313" key="1">
    <source>
        <dbReference type="EMBL" id="EST46194.1"/>
    </source>
</evidence>
<sequence length="83" mass="9406">MQENFQKLNELVSYTNSLSSLVAEDFKQLIEKSMIVIAKQEYSNQELIDEQQLKLKSEQLISSIKQLQSIGGIIDVLNSAMAE</sequence>